<evidence type="ECO:0000256" key="2">
    <source>
        <dbReference type="ARBA" id="ARBA00022748"/>
    </source>
</evidence>
<dbReference type="InterPro" id="IPR011990">
    <property type="entry name" value="TPR-like_helical_dom_sf"/>
</dbReference>
<proteinExistence type="predicted"/>
<evidence type="ECO:0000256" key="1">
    <source>
        <dbReference type="ARBA" id="ARBA00022737"/>
    </source>
</evidence>
<dbReference type="Proteomes" id="UP000241074">
    <property type="component" value="Chromosome"/>
</dbReference>
<dbReference type="PANTHER" id="PTHR47870">
    <property type="entry name" value="CYTOCHROME C-TYPE BIOGENESIS PROTEIN CCMH"/>
    <property type="match status" value="1"/>
</dbReference>
<organism evidence="6 7">
    <name type="scientific">Ahniella affigens</name>
    <dbReference type="NCBI Taxonomy" id="2021234"/>
    <lineage>
        <taxon>Bacteria</taxon>
        <taxon>Pseudomonadati</taxon>
        <taxon>Pseudomonadota</taxon>
        <taxon>Gammaproteobacteria</taxon>
        <taxon>Lysobacterales</taxon>
        <taxon>Rhodanobacteraceae</taxon>
        <taxon>Ahniella</taxon>
    </lineage>
</organism>
<dbReference type="Pfam" id="PF23892">
    <property type="entry name" value="Ig_CycH"/>
    <property type="match status" value="1"/>
</dbReference>
<evidence type="ECO:0000256" key="3">
    <source>
        <dbReference type="ARBA" id="ARBA00022803"/>
    </source>
</evidence>
<dbReference type="RefSeq" id="WP_106890995.1">
    <property type="nucleotide sequence ID" value="NZ_CP027860.1"/>
</dbReference>
<name>A0A2P1PQE9_9GAMM</name>
<dbReference type="Pfam" id="PF23914">
    <property type="entry name" value="TPR_CcmH_CycH"/>
    <property type="match status" value="1"/>
</dbReference>
<dbReference type="AlphaFoldDB" id="A0A2P1PQE9"/>
<evidence type="ECO:0000313" key="7">
    <source>
        <dbReference type="Proteomes" id="UP000241074"/>
    </source>
</evidence>
<dbReference type="InterPro" id="IPR051263">
    <property type="entry name" value="C-type_cytochrome_biogenesis"/>
</dbReference>
<sequence>MTTFLILAALLTILALSPLVYVLLKPDTAETLDDPNSKKRQALAAARAAGVIDQAEYDQKLNALKADQPAPAAPARVAPARQLALVLTVLVPLGMLGLYRQFGNALALDPANLVAADGSASGGDNTPPPSLESAVQSLEQKMAANPEDMEGWRLLARGKQSMQDFAGSLTALQKARDLAPDNLDVQVEYAEALALAGAERRITGEPLRLLEDALSRDGAHQRALWLLGIAAVQRGDKPAAIDYWKRLQAQLPPESEIRQSIEQQLAELTGETVAPSAVAASDAPAVANTGASIRVKVSLNDALRARVGPNAVLYVFARPAEGPKMPLAIQRLPVSVLPVDLTLDDSMGMMPTMKLSGTPQIVIGARISQSGVANAQSGDLEGLTPTLTQANIDGPIEITISEVVP</sequence>
<evidence type="ECO:0000259" key="4">
    <source>
        <dbReference type="Pfam" id="PF23892"/>
    </source>
</evidence>
<dbReference type="EMBL" id="CP027860">
    <property type="protein sequence ID" value="AVP97070.1"/>
    <property type="molecule type" value="Genomic_DNA"/>
</dbReference>
<dbReference type="PANTHER" id="PTHR47870:SF1">
    <property type="entry name" value="CYTOCHROME C-TYPE BIOGENESIS PROTEIN CCMH"/>
    <property type="match status" value="1"/>
</dbReference>
<keyword evidence="7" id="KW-1185">Reference proteome</keyword>
<feature type="domain" description="Cytochrome c-type biogenesis protein H Ig-like" evidence="4">
    <location>
        <begin position="293"/>
        <end position="400"/>
    </location>
</feature>
<protein>
    <submittedName>
        <fullName evidence="6">Uncharacterized protein</fullName>
    </submittedName>
</protein>
<keyword evidence="2" id="KW-0201">Cytochrome c-type biogenesis</keyword>
<dbReference type="OrthoDB" id="9776053at2"/>
<dbReference type="InterPro" id="IPR056413">
    <property type="entry name" value="TPR_CcmH_CycH"/>
</dbReference>
<reference evidence="6 7" key="1">
    <citation type="submission" date="2018-03" db="EMBL/GenBank/DDBJ databases">
        <title>Ahniella affigens gen. nov., sp. nov., a gammaproteobacterium isolated from sandy soil near a stream.</title>
        <authorList>
            <person name="Ko Y."/>
            <person name="Kim J.-H."/>
        </authorList>
    </citation>
    <scope>NUCLEOTIDE SEQUENCE [LARGE SCALE GENOMIC DNA]</scope>
    <source>
        <strain evidence="6 7">D13</strain>
    </source>
</reference>
<keyword evidence="1" id="KW-0677">Repeat</keyword>
<dbReference type="InterPro" id="IPR056412">
    <property type="entry name" value="Ig_CycH"/>
</dbReference>
<evidence type="ECO:0000313" key="6">
    <source>
        <dbReference type="EMBL" id="AVP97070.1"/>
    </source>
</evidence>
<reference evidence="6 7" key="2">
    <citation type="submission" date="2018-03" db="EMBL/GenBank/DDBJ databases">
        <authorList>
            <person name="Keele B.F."/>
        </authorList>
    </citation>
    <scope>NUCLEOTIDE SEQUENCE [LARGE SCALE GENOMIC DNA]</scope>
    <source>
        <strain evidence="6 7">D13</strain>
    </source>
</reference>
<accession>A0A2P1PQE9</accession>
<gene>
    <name evidence="6" type="ORF">C7S18_07630</name>
</gene>
<dbReference type="Gene3D" id="1.25.40.10">
    <property type="entry name" value="Tetratricopeptide repeat domain"/>
    <property type="match status" value="1"/>
</dbReference>
<keyword evidence="3" id="KW-0802">TPR repeat</keyword>
<dbReference type="SUPFAM" id="SSF48452">
    <property type="entry name" value="TPR-like"/>
    <property type="match status" value="1"/>
</dbReference>
<dbReference type="GO" id="GO:0017004">
    <property type="term" value="P:cytochrome complex assembly"/>
    <property type="evidence" value="ECO:0007669"/>
    <property type="project" value="UniProtKB-KW"/>
</dbReference>
<feature type="domain" description="Cytochrome c-type biogenesis protein H TPR" evidence="5">
    <location>
        <begin position="137"/>
        <end position="256"/>
    </location>
</feature>
<dbReference type="KEGG" id="xba:C7S18_07630"/>
<evidence type="ECO:0000259" key="5">
    <source>
        <dbReference type="Pfam" id="PF23914"/>
    </source>
</evidence>